<accession>A0A7N4PJZ6</accession>
<dbReference type="PANTHER" id="PTHR17985">
    <property type="entry name" value="SER/THR-RICH PROTEIN T10 IN DGCR REGION"/>
    <property type="match status" value="1"/>
</dbReference>
<evidence type="ECO:0000313" key="1">
    <source>
        <dbReference type="Ensembl" id="ENSSHAP00000039598.1"/>
    </source>
</evidence>
<keyword evidence="2" id="KW-1185">Reference proteome</keyword>
<dbReference type="GeneTree" id="ENSGT00390000012733"/>
<proteinExistence type="predicted"/>
<dbReference type="AlphaFoldDB" id="A0A7N4PJZ6"/>
<dbReference type="GO" id="GO:0005794">
    <property type="term" value="C:Golgi apparatus"/>
    <property type="evidence" value="ECO:0007669"/>
    <property type="project" value="TreeGrafter"/>
</dbReference>
<dbReference type="Pfam" id="PF05742">
    <property type="entry name" value="TANGO2"/>
    <property type="match status" value="1"/>
</dbReference>
<evidence type="ECO:0000313" key="2">
    <source>
        <dbReference type="Proteomes" id="UP000007648"/>
    </source>
</evidence>
<dbReference type="PANTHER" id="PTHR17985:SF8">
    <property type="entry name" value="TRANSPORT AND GOLGI ORGANIZATION PROTEIN 2 HOMOLOG"/>
    <property type="match status" value="1"/>
</dbReference>
<dbReference type="Proteomes" id="UP000007648">
    <property type="component" value="Unassembled WGS sequence"/>
</dbReference>
<name>A0A7N4PJZ6_SARHA</name>
<reference evidence="1" key="3">
    <citation type="submission" date="2025-09" db="UniProtKB">
        <authorList>
            <consortium name="Ensembl"/>
        </authorList>
    </citation>
    <scope>IDENTIFICATION</scope>
</reference>
<protein>
    <submittedName>
        <fullName evidence="1">Uncharacterized protein</fullName>
    </submittedName>
</protein>
<organism evidence="1 2">
    <name type="scientific">Sarcophilus harrisii</name>
    <name type="common">Tasmanian devil</name>
    <name type="synonym">Sarcophilus laniarius</name>
    <dbReference type="NCBI Taxonomy" id="9305"/>
    <lineage>
        <taxon>Eukaryota</taxon>
        <taxon>Metazoa</taxon>
        <taxon>Chordata</taxon>
        <taxon>Craniata</taxon>
        <taxon>Vertebrata</taxon>
        <taxon>Euteleostomi</taxon>
        <taxon>Mammalia</taxon>
        <taxon>Metatheria</taxon>
        <taxon>Dasyuromorphia</taxon>
        <taxon>Dasyuridae</taxon>
        <taxon>Sarcophilus</taxon>
    </lineage>
</organism>
<dbReference type="InParanoid" id="A0A7N4PJZ6"/>
<reference evidence="1 2" key="1">
    <citation type="journal article" date="2011" name="Proc. Natl. Acad. Sci. U.S.A.">
        <title>Genetic diversity and population structure of the endangered marsupial Sarcophilus harrisii (Tasmanian devil).</title>
        <authorList>
            <person name="Miller W."/>
            <person name="Hayes V.M."/>
            <person name="Ratan A."/>
            <person name="Petersen D.C."/>
            <person name="Wittekindt N.E."/>
            <person name="Miller J."/>
            <person name="Walenz B."/>
            <person name="Knight J."/>
            <person name="Qi J."/>
            <person name="Zhao F."/>
            <person name="Wang Q."/>
            <person name="Bedoya-Reina O.C."/>
            <person name="Katiyar N."/>
            <person name="Tomsho L.P."/>
            <person name="Kasson L.M."/>
            <person name="Hardie R.A."/>
            <person name="Woodbridge P."/>
            <person name="Tindall E.A."/>
            <person name="Bertelsen M.F."/>
            <person name="Dixon D."/>
            <person name="Pyecroft S."/>
            <person name="Helgen K.M."/>
            <person name="Lesk A.M."/>
            <person name="Pringle T.H."/>
            <person name="Patterson N."/>
            <person name="Zhang Y."/>
            <person name="Kreiss A."/>
            <person name="Woods G.M."/>
            <person name="Jones M.E."/>
            <person name="Schuster S.C."/>
        </authorList>
    </citation>
    <scope>NUCLEOTIDE SEQUENCE [LARGE SCALE GENOMIC DNA]</scope>
</reference>
<sequence>MSRSWAFVGHYKPQRLSRGYPGWPPLWGIYFLPLEIGNCCRISLGQARLFHWGMLLQRPLQLLGPPHCAASIGSSLSPPLGCAPGVCSWGMMDRLLILAANRDEFYHRPSKLADFWGSNNEILSGLDMEEGKEGGSWLGISKKGKLAALTNYMQPKLDKGAKGRGTMWRGYGMALGIVRGRGVLIIAGTERLFYIVPCEVLPESALRSSWTAGETEAHGHTFSLSQNEGRNHHSLWNPSLVPFFFF</sequence>
<dbReference type="InterPro" id="IPR008551">
    <property type="entry name" value="TANGO2"/>
</dbReference>
<dbReference type="Ensembl" id="ENSSHAT00000025158.1">
    <property type="protein sequence ID" value="ENSSHAP00000039598.1"/>
    <property type="gene ID" value="ENSSHAG00000023797.1"/>
</dbReference>
<reference evidence="1" key="2">
    <citation type="submission" date="2025-08" db="UniProtKB">
        <authorList>
            <consortium name="Ensembl"/>
        </authorList>
    </citation>
    <scope>IDENTIFICATION</scope>
</reference>
<dbReference type="GO" id="GO:0007030">
    <property type="term" value="P:Golgi organization"/>
    <property type="evidence" value="ECO:0007669"/>
    <property type="project" value="TreeGrafter"/>
</dbReference>
<dbReference type="GO" id="GO:0009306">
    <property type="term" value="P:protein secretion"/>
    <property type="evidence" value="ECO:0007669"/>
    <property type="project" value="TreeGrafter"/>
</dbReference>